<organism evidence="2 3">
    <name type="scientific">Draconibacterium aestuarii</name>
    <dbReference type="NCBI Taxonomy" id="2998507"/>
    <lineage>
        <taxon>Bacteria</taxon>
        <taxon>Pseudomonadati</taxon>
        <taxon>Bacteroidota</taxon>
        <taxon>Bacteroidia</taxon>
        <taxon>Marinilabiliales</taxon>
        <taxon>Prolixibacteraceae</taxon>
        <taxon>Draconibacterium</taxon>
    </lineage>
</organism>
<feature type="transmembrane region" description="Helical" evidence="1">
    <location>
        <begin position="12"/>
        <end position="29"/>
    </location>
</feature>
<dbReference type="Gene3D" id="1.20.120.1490">
    <property type="match status" value="1"/>
</dbReference>
<accession>A0A9X3F238</accession>
<keyword evidence="1" id="KW-0812">Transmembrane</keyword>
<protein>
    <recommendedName>
        <fullName evidence="4">Periplasmic heavy metal sensor</fullName>
    </recommendedName>
</protein>
<dbReference type="RefSeq" id="WP_343331487.1">
    <property type="nucleotide sequence ID" value="NZ_JAPOHD010000005.1"/>
</dbReference>
<evidence type="ECO:0000313" key="2">
    <source>
        <dbReference type="EMBL" id="MCY1719151.1"/>
    </source>
</evidence>
<keyword evidence="1" id="KW-0472">Membrane</keyword>
<dbReference type="Proteomes" id="UP001145087">
    <property type="component" value="Unassembled WGS sequence"/>
</dbReference>
<name>A0A9X3F238_9BACT</name>
<gene>
    <name evidence="2" type="ORF">OU798_02290</name>
</gene>
<dbReference type="EMBL" id="JAPOHD010000005">
    <property type="protein sequence ID" value="MCY1719151.1"/>
    <property type="molecule type" value="Genomic_DNA"/>
</dbReference>
<evidence type="ECO:0000313" key="3">
    <source>
        <dbReference type="Proteomes" id="UP001145087"/>
    </source>
</evidence>
<evidence type="ECO:0000256" key="1">
    <source>
        <dbReference type="SAM" id="Phobius"/>
    </source>
</evidence>
<proteinExistence type="predicted"/>
<keyword evidence="1" id="KW-1133">Transmembrane helix</keyword>
<dbReference type="AlphaFoldDB" id="A0A9X3F238"/>
<sequence length="168" mass="19879">MEKKKQTIKWLNIFLLIINISAFATFLYMNQTQKSENTEAFNSDEYLKEVLQLSDKQYEEVMELDQKVFRNYQVLIDIQCETNFELVKELSSENPSEEELKRLTDKIGKYHTAVKRQTVTHFKNIKSVCDDNQKLLLDKLLLEMMEAGDQCEYCNKASCSRRNQLDKK</sequence>
<comment type="caution">
    <text evidence="2">The sequence shown here is derived from an EMBL/GenBank/DDBJ whole genome shotgun (WGS) entry which is preliminary data.</text>
</comment>
<reference evidence="2" key="1">
    <citation type="submission" date="2022-11" db="EMBL/GenBank/DDBJ databases">
        <title>Marilongibacter aestuarii gen. nov., sp. nov., isolated from tidal flat sediment.</title>
        <authorList>
            <person name="Jiayan W."/>
        </authorList>
    </citation>
    <scope>NUCLEOTIDE SEQUENCE</scope>
    <source>
        <strain evidence="2">Z1-6</strain>
    </source>
</reference>
<keyword evidence="3" id="KW-1185">Reference proteome</keyword>
<evidence type="ECO:0008006" key="4">
    <source>
        <dbReference type="Google" id="ProtNLM"/>
    </source>
</evidence>